<evidence type="ECO:0000256" key="1">
    <source>
        <dbReference type="SAM" id="MobiDB-lite"/>
    </source>
</evidence>
<proteinExistence type="predicted"/>
<organism evidence="2 3">
    <name type="scientific">Cirrhinus mrigala</name>
    <name type="common">Mrigala</name>
    <dbReference type="NCBI Taxonomy" id="683832"/>
    <lineage>
        <taxon>Eukaryota</taxon>
        <taxon>Metazoa</taxon>
        <taxon>Chordata</taxon>
        <taxon>Craniata</taxon>
        <taxon>Vertebrata</taxon>
        <taxon>Euteleostomi</taxon>
        <taxon>Actinopterygii</taxon>
        <taxon>Neopterygii</taxon>
        <taxon>Teleostei</taxon>
        <taxon>Ostariophysi</taxon>
        <taxon>Cypriniformes</taxon>
        <taxon>Cyprinidae</taxon>
        <taxon>Labeoninae</taxon>
        <taxon>Labeonini</taxon>
        <taxon>Cirrhinus</taxon>
    </lineage>
</organism>
<reference evidence="2 3" key="1">
    <citation type="submission" date="2024-05" db="EMBL/GenBank/DDBJ databases">
        <title>Genome sequencing and assembly of Indian major carp, Cirrhinus mrigala (Hamilton, 1822).</title>
        <authorList>
            <person name="Mohindra V."/>
            <person name="Chowdhury L.M."/>
            <person name="Lal K."/>
            <person name="Jena J.K."/>
        </authorList>
    </citation>
    <scope>NUCLEOTIDE SEQUENCE [LARGE SCALE GENOMIC DNA]</scope>
    <source>
        <strain evidence="2">CM1030</strain>
        <tissue evidence="2">Blood</tissue>
    </source>
</reference>
<name>A0ABD0P1A8_CIRMR</name>
<dbReference type="Proteomes" id="UP001529510">
    <property type="component" value="Unassembled WGS sequence"/>
</dbReference>
<sequence length="147" mass="16265">MRIDLGRTSSRLRFGSLTEPDGMPAQLFQFDRQAPGRISTSPTLRRMRSTRISFQDPSKSDGPLGEESPTSTSPLSPVFREKSPLAVQSNGESGNFESSVIHGTIRTHRSKTLDNGVICKRPTIQESRDLKEPVSDDNESTTDDNDQ</sequence>
<keyword evidence="3" id="KW-1185">Reference proteome</keyword>
<protein>
    <submittedName>
        <fullName evidence="2">Uncharacterized protein</fullName>
    </submittedName>
</protein>
<accession>A0ABD0P1A8</accession>
<comment type="caution">
    <text evidence="2">The sequence shown here is derived from an EMBL/GenBank/DDBJ whole genome shotgun (WGS) entry which is preliminary data.</text>
</comment>
<dbReference type="AlphaFoldDB" id="A0ABD0P1A8"/>
<gene>
    <name evidence="2" type="ORF">M9458_036104</name>
</gene>
<dbReference type="EMBL" id="JAMKFB020000018">
    <property type="protein sequence ID" value="KAL0167882.1"/>
    <property type="molecule type" value="Genomic_DNA"/>
</dbReference>
<evidence type="ECO:0000313" key="2">
    <source>
        <dbReference type="EMBL" id="KAL0167882.1"/>
    </source>
</evidence>
<feature type="region of interest" description="Disordered" evidence="1">
    <location>
        <begin position="1"/>
        <end position="147"/>
    </location>
</feature>
<feature type="compositionally biased region" description="Polar residues" evidence="1">
    <location>
        <begin position="86"/>
        <end position="98"/>
    </location>
</feature>
<dbReference type="Pfam" id="PF15720">
    <property type="entry name" value="DUF4675"/>
    <property type="match status" value="1"/>
</dbReference>
<feature type="compositionally biased region" description="Acidic residues" evidence="1">
    <location>
        <begin position="135"/>
        <end position="147"/>
    </location>
</feature>
<feature type="non-terminal residue" evidence="2">
    <location>
        <position position="147"/>
    </location>
</feature>
<evidence type="ECO:0000313" key="3">
    <source>
        <dbReference type="Proteomes" id="UP001529510"/>
    </source>
</evidence>
<feature type="compositionally biased region" description="Low complexity" evidence="1">
    <location>
        <begin position="68"/>
        <end position="77"/>
    </location>
</feature>